<evidence type="ECO:0000313" key="4">
    <source>
        <dbReference type="Proteomes" id="UP000434582"/>
    </source>
</evidence>
<dbReference type="Proteomes" id="UP000434582">
    <property type="component" value="Unassembled WGS sequence"/>
</dbReference>
<dbReference type="AlphaFoldDB" id="A0A7X1ZCS3"/>
<dbReference type="Pfam" id="PF02775">
    <property type="entry name" value="TPP_enzyme_C"/>
    <property type="match status" value="1"/>
</dbReference>
<dbReference type="GO" id="GO:0045333">
    <property type="term" value="P:cellular respiration"/>
    <property type="evidence" value="ECO:0007669"/>
    <property type="project" value="UniProtKB-ARBA"/>
</dbReference>
<dbReference type="PANTHER" id="PTHR48084:SF4">
    <property type="entry name" value="2-OXOGLUTARATE OXIDOREDUCTASE SUBUNIT KORB"/>
    <property type="match status" value="1"/>
</dbReference>
<evidence type="ECO:0000256" key="1">
    <source>
        <dbReference type="ARBA" id="ARBA00023002"/>
    </source>
</evidence>
<accession>A0A7X1ZCS3</accession>
<dbReference type="RefSeq" id="WP_153341295.1">
    <property type="nucleotide sequence ID" value="NZ_WIVE01000006.1"/>
</dbReference>
<dbReference type="CDD" id="cd03375">
    <property type="entry name" value="TPP_OGFOR"/>
    <property type="match status" value="1"/>
</dbReference>
<dbReference type="GO" id="GO:0044281">
    <property type="term" value="P:small molecule metabolic process"/>
    <property type="evidence" value="ECO:0007669"/>
    <property type="project" value="UniProtKB-ARBA"/>
</dbReference>
<dbReference type="InterPro" id="IPR051457">
    <property type="entry name" value="2-oxoacid:Fd_oxidoreductase"/>
</dbReference>
<dbReference type="InterPro" id="IPR011766">
    <property type="entry name" value="TPP_enzyme_TPP-bd"/>
</dbReference>
<proteinExistence type="predicted"/>
<evidence type="ECO:0000259" key="2">
    <source>
        <dbReference type="Pfam" id="PF02775"/>
    </source>
</evidence>
<evidence type="ECO:0000313" key="3">
    <source>
        <dbReference type="EMBL" id="MQX35614.1"/>
    </source>
</evidence>
<protein>
    <submittedName>
        <fullName evidence="3">2-oxoacid:ferredoxin oxidoreductase subunit beta</fullName>
    </submittedName>
</protein>
<dbReference type="OrthoDB" id="9775140at2"/>
<name>A0A7X1ZCS3_9PROT</name>
<feature type="domain" description="Thiamine pyrophosphate enzyme TPP-binding" evidence="2">
    <location>
        <begin position="52"/>
        <end position="200"/>
    </location>
</feature>
<gene>
    <name evidence="3" type="ORF">GHC57_03695</name>
</gene>
<reference evidence="3 4" key="1">
    <citation type="submission" date="2019-10" db="EMBL/GenBank/DDBJ databases">
        <title>Draft whole-genome sequence of the purple nonsulfur photosynthetic bacterium Roseospira navarrensis DSM 15114.</title>
        <authorList>
            <person name="Kyndt J.A."/>
            <person name="Meyer T.E."/>
        </authorList>
    </citation>
    <scope>NUCLEOTIDE SEQUENCE [LARGE SCALE GENOMIC DNA]</scope>
    <source>
        <strain evidence="3 4">DSM 15114</strain>
    </source>
</reference>
<organism evidence="3 4">
    <name type="scientific">Roseospira navarrensis</name>
    <dbReference type="NCBI Taxonomy" id="140058"/>
    <lineage>
        <taxon>Bacteria</taxon>
        <taxon>Pseudomonadati</taxon>
        <taxon>Pseudomonadota</taxon>
        <taxon>Alphaproteobacteria</taxon>
        <taxon>Rhodospirillales</taxon>
        <taxon>Rhodospirillaceae</taxon>
        <taxon>Roseospira</taxon>
    </lineage>
</organism>
<keyword evidence="4" id="KW-1185">Reference proteome</keyword>
<dbReference type="EMBL" id="WIVE01000006">
    <property type="protein sequence ID" value="MQX35614.1"/>
    <property type="molecule type" value="Genomic_DNA"/>
</dbReference>
<dbReference type="GO" id="GO:0016625">
    <property type="term" value="F:oxidoreductase activity, acting on the aldehyde or oxo group of donors, iron-sulfur protein as acceptor"/>
    <property type="evidence" value="ECO:0007669"/>
    <property type="project" value="UniProtKB-ARBA"/>
</dbReference>
<dbReference type="InterPro" id="IPR029061">
    <property type="entry name" value="THDP-binding"/>
</dbReference>
<dbReference type="GO" id="GO:0030976">
    <property type="term" value="F:thiamine pyrophosphate binding"/>
    <property type="evidence" value="ECO:0007669"/>
    <property type="project" value="InterPro"/>
</dbReference>
<dbReference type="Gene3D" id="3.40.50.970">
    <property type="match status" value="1"/>
</dbReference>
<dbReference type="SUPFAM" id="SSF52518">
    <property type="entry name" value="Thiamin diphosphate-binding fold (THDP-binding)"/>
    <property type="match status" value="1"/>
</dbReference>
<dbReference type="PANTHER" id="PTHR48084">
    <property type="entry name" value="2-OXOGLUTARATE OXIDOREDUCTASE SUBUNIT KORB-RELATED"/>
    <property type="match status" value="1"/>
</dbReference>
<keyword evidence="1" id="KW-0560">Oxidoreductase</keyword>
<sequence length="274" mass="29440">MDAVVAKPQDYKSDLKPIWCPGCGDFSVLAAITRGLAELNLPPKDVALVSGIGCSSRLPAYSTLYGFHSVHGRALPVASGLKLARPDLTVLSVGGDGDGFSIGGNHFVHACRRNVDLTYIVMDNSVYGMTKGQASPTTQADWTGSKLTPEGPGVAPFRPLEMALSSGATFISRAFSGDPMELTRQVCAAVQHKGFSFVHVLSPCVTYRPEQKGWRELVHGDFTEPYTDRRDAFLRLLDDDGFTTGILYQGAAAPFQPMPRATQSVADLGDQFVI</sequence>
<comment type="caution">
    <text evidence="3">The sequence shown here is derived from an EMBL/GenBank/DDBJ whole genome shotgun (WGS) entry which is preliminary data.</text>
</comment>